<protein>
    <submittedName>
        <fullName evidence="2">Fimbrial assembly protein family protein</fullName>
    </submittedName>
</protein>
<dbReference type="AlphaFoldDB" id="F5P341"/>
<accession>F5P341</accession>
<evidence type="ECO:0000313" key="3">
    <source>
        <dbReference type="Proteomes" id="UP000004520"/>
    </source>
</evidence>
<evidence type="ECO:0000313" key="2">
    <source>
        <dbReference type="EMBL" id="EGK32444.1"/>
    </source>
</evidence>
<gene>
    <name evidence="2" type="ORF">SFK227_4933</name>
</gene>
<dbReference type="EMBL" id="AFGY01000064">
    <property type="protein sequence ID" value="EGK32444.1"/>
    <property type="molecule type" value="Genomic_DNA"/>
</dbReference>
<keyword evidence="1" id="KW-0472">Membrane</keyword>
<comment type="caution">
    <text evidence="2">The sequence shown here is derived from an EMBL/GenBank/DDBJ whole genome shotgun (WGS) entry which is preliminary data.</text>
</comment>
<evidence type="ECO:0000256" key="1">
    <source>
        <dbReference type="SAM" id="Phobius"/>
    </source>
</evidence>
<feature type="transmembrane region" description="Helical" evidence="1">
    <location>
        <begin position="21"/>
        <end position="40"/>
    </location>
</feature>
<name>F5P341_SHIFL</name>
<sequence length="110" mass="12896">MNPPINFLPWRQQRRTAFLRFWLLMFVAPLLLAVGITLILRLTGSAEARIDAVLLQAEQQLARSLQITKPRLLEQQQLREQRSQRQRQRQFTRDWQSALEALAALLPEHA</sequence>
<dbReference type="Proteomes" id="UP000004520">
    <property type="component" value="Unassembled WGS sequence"/>
</dbReference>
<reference evidence="2 3" key="1">
    <citation type="submission" date="2011-04" db="EMBL/GenBank/DDBJ databases">
        <authorList>
            <person name="Rasko D."/>
            <person name="Redman J."/>
            <person name="Daugherty S.C."/>
            <person name="Tallon L."/>
            <person name="Sadzewicz L."/>
            <person name="Jones K."/>
            <person name="Santana-Cruz I."/>
            <person name="Liu X."/>
        </authorList>
    </citation>
    <scope>NUCLEOTIDE SEQUENCE [LARGE SCALE GENOMIC DNA]</scope>
    <source>
        <strain evidence="2 3">K-227</strain>
    </source>
</reference>
<keyword evidence="1" id="KW-0812">Transmembrane</keyword>
<keyword evidence="1" id="KW-1133">Transmembrane helix</keyword>
<organism evidence="2 3">
    <name type="scientific">Shigella flexneri K-227</name>
    <dbReference type="NCBI Taxonomy" id="766147"/>
    <lineage>
        <taxon>Bacteria</taxon>
        <taxon>Pseudomonadati</taxon>
        <taxon>Pseudomonadota</taxon>
        <taxon>Gammaproteobacteria</taxon>
        <taxon>Enterobacterales</taxon>
        <taxon>Enterobacteriaceae</taxon>
        <taxon>Shigella</taxon>
    </lineage>
</organism>
<proteinExistence type="predicted"/>
<dbReference type="PATRIC" id="fig|766147.3.peg.4789"/>